<reference evidence="1" key="1">
    <citation type="submission" date="2020-05" db="EMBL/GenBank/DDBJ databases">
        <authorList>
            <person name="Chiriac C."/>
            <person name="Salcher M."/>
            <person name="Ghai R."/>
            <person name="Kavagutti S V."/>
        </authorList>
    </citation>
    <scope>NUCLEOTIDE SEQUENCE [LARGE SCALE GENOMIC DNA]</scope>
</reference>
<accession>A0A6J5S2K0</accession>
<dbReference type="Proteomes" id="UP001641549">
    <property type="component" value="Chromosome UFOv-RH-23may17-C8087"/>
</dbReference>
<proteinExistence type="predicted"/>
<dbReference type="SUPFAM" id="SSF69279">
    <property type="entry name" value="Phage tail proteins"/>
    <property type="match status" value="1"/>
</dbReference>
<sequence>MFTSSNAIYFPVNFFTGSNTVVFVKNQFTTSNQIDFSVSAFTVSNSVNFGESLTVTPIHSASFAAYFDDFTGVFHVENIVPIVEASFSAVLDDFTGNFSALYALPGSIFVNFTLQFTTALTVDFPSRAPLRFASFSAQIDDFTGVFTANSYSLLSNCNFSAQLDDFTGAFTAIYATNLGNFSATLDDFTGGFNAEYDVNTHRFHEAHLCASYQDAGLLATDLLSTIPAVLPVKLQAVANYQQAVSLWHGLQAMTATIKAEAVTAVANYQSASQAVCSVNIIINAIKNTATTALVSYEQALAIQSATHANINTTAFLLSIAEVRQDVAADIYVDLNIVINRVKPLFKKLCTLVQDAIKAEKGKSITVDPVRPPATPPPNRHDIITITIPTRQVYSMIHTILIKTVIGNINIPLRSLTLSYDVDSYAWVFSAILADKDSLSAVTMTDDVPVKLSITINGYNWIVLIETIEQSRSFGELSIHLKGRSLSALLGAPYQIPFSYTVGSDKTVQQIADDLLPVGWTIDWQCADWVVPANTFSFTHQTILQAIAGIAQSIGAVVIPSRNSQTLTIQPRYPVLPWGFTGVGVVPDLVIPESALLTVNTAARTQSPINAVYVHGEVNGVLAWCRLSGTAGDVLMPTSSNALITDAYGCRALAERLLAGMATQPVISAFTMPLGGDWTLAGAGQLVDVTLGGSAERAIINGVSINAEFSKVTQSVTVGEQTTNAYSRLLSILPAQPLLVATLVSTINDVSILTLLDGGVITARGSGVVGDRYYVRNGLIESAAPNLTQVEIVI</sequence>
<keyword evidence="2" id="KW-1185">Reference proteome</keyword>
<protein>
    <submittedName>
        <fullName evidence="1">Uncharacterized protein</fullName>
    </submittedName>
</protein>
<evidence type="ECO:0000313" key="1">
    <source>
        <dbReference type="EMBL" id="CAB4202557.1"/>
    </source>
</evidence>
<name>A0A6J5S2K0_9CAUD</name>
<evidence type="ECO:0000313" key="2">
    <source>
        <dbReference type="Proteomes" id="UP001641549"/>
    </source>
</evidence>
<dbReference type="EMBL" id="LR797314">
    <property type="protein sequence ID" value="CAB4202557.1"/>
    <property type="molecule type" value="Genomic_DNA"/>
</dbReference>
<gene>
    <name evidence="1" type="ORF">UFOVP1367_23</name>
</gene>
<organism evidence="1 2">
    <name type="scientific">uncultured Caudovirales phage</name>
    <dbReference type="NCBI Taxonomy" id="2100421"/>
    <lineage>
        <taxon>Viruses</taxon>
        <taxon>Duplodnaviria</taxon>
        <taxon>Heunggongvirae</taxon>
        <taxon>Uroviricota</taxon>
        <taxon>Caudoviricetes</taxon>
        <taxon>Peduoviridae</taxon>
        <taxon>Maltschvirus</taxon>
        <taxon>Maltschvirus maltsch</taxon>
    </lineage>
</organism>